<evidence type="ECO:0000313" key="3">
    <source>
        <dbReference type="Proteomes" id="UP001526166"/>
    </source>
</evidence>
<feature type="chain" id="PRO_5046781704" evidence="1">
    <location>
        <begin position="24"/>
        <end position="197"/>
    </location>
</feature>
<proteinExistence type="predicted"/>
<feature type="signal peptide" evidence="1">
    <location>
        <begin position="1"/>
        <end position="23"/>
    </location>
</feature>
<name>A0ABT2ZZ20_9RHOB</name>
<evidence type="ECO:0000256" key="1">
    <source>
        <dbReference type="SAM" id="SignalP"/>
    </source>
</evidence>
<accession>A0ABT2ZZ20</accession>
<keyword evidence="1" id="KW-0732">Signal</keyword>
<dbReference type="EMBL" id="JAOWKW010000004">
    <property type="protein sequence ID" value="MCV2878535.1"/>
    <property type="molecule type" value="Genomic_DNA"/>
</dbReference>
<dbReference type="Proteomes" id="UP001526166">
    <property type="component" value="Unassembled WGS sequence"/>
</dbReference>
<comment type="caution">
    <text evidence="2">The sequence shown here is derived from an EMBL/GenBank/DDBJ whole genome shotgun (WGS) entry which is preliminary data.</text>
</comment>
<dbReference type="RefSeq" id="WP_236021062.1">
    <property type="nucleotide sequence ID" value="NZ_JAHVAI010000002.1"/>
</dbReference>
<sequence length="197" mass="21167">MSANRITSTVLAIVLATPFSALADDYDLDALRAATEKYKDVNVALAEGFIPDPSGHCVSAAAEGLPAEWGGMGIHYLNPAALQITGAEPRVDGMSTHTDFMKPAILLYEPQADGSLELVGIENLVFEAAWKAAGHDGPPMINGRMWDHMADNADTAGDEAHGFMPHYDQHVWLFRENPAGTLTPFNPNVTCDHHSQG</sequence>
<protein>
    <submittedName>
        <fullName evidence="2">Uncharacterized protein</fullName>
    </submittedName>
</protein>
<reference evidence="2 3" key="1">
    <citation type="submission" date="2022-10" db="EMBL/GenBank/DDBJ databases">
        <title>Sinirhodobacter sp. nov., isolated from ocean surface sediments.</title>
        <authorList>
            <person name="He W."/>
            <person name="Wang L."/>
            <person name="Zhang D.-F."/>
        </authorList>
    </citation>
    <scope>NUCLEOTIDE SEQUENCE [LARGE SCALE GENOMIC DNA]</scope>
    <source>
        <strain evidence="2 3">WL0115</strain>
    </source>
</reference>
<organism evidence="2 3">
    <name type="scientific">Sedimentimonas flavescens</name>
    <dbReference type="NCBI Taxonomy" id="2851012"/>
    <lineage>
        <taxon>Bacteria</taxon>
        <taxon>Pseudomonadati</taxon>
        <taxon>Pseudomonadota</taxon>
        <taxon>Alphaproteobacteria</taxon>
        <taxon>Rhodobacterales</taxon>
        <taxon>Rhodobacter group</taxon>
        <taxon>Sedimentimonas</taxon>
    </lineage>
</organism>
<evidence type="ECO:0000313" key="2">
    <source>
        <dbReference type="EMBL" id="MCV2878535.1"/>
    </source>
</evidence>
<gene>
    <name evidence="2" type="ORF">OE699_06680</name>
</gene>
<keyword evidence="3" id="KW-1185">Reference proteome</keyword>